<comment type="subcellular location">
    <subcellularLocation>
        <location evidence="2">Cell membrane</location>
    </subcellularLocation>
</comment>
<keyword evidence="9" id="KW-0547">Nucleotide-binding</keyword>
<keyword evidence="8 15" id="KW-0812">Transmembrane</keyword>
<dbReference type="Pfam" id="PF11808">
    <property type="entry name" value="PhoR"/>
    <property type="match status" value="1"/>
</dbReference>
<keyword evidence="11" id="KW-0067">ATP-binding</keyword>
<dbReference type="InterPro" id="IPR014310">
    <property type="entry name" value="Sig_transdc_His_kinase_PhoR"/>
</dbReference>
<keyword evidence="10" id="KW-0418">Kinase</keyword>
<evidence type="ECO:0000259" key="16">
    <source>
        <dbReference type="PROSITE" id="PS50109"/>
    </source>
</evidence>
<keyword evidence="6" id="KW-0597">Phosphoprotein</keyword>
<dbReference type="InterPro" id="IPR003594">
    <property type="entry name" value="HATPase_dom"/>
</dbReference>
<dbReference type="GO" id="GO:0005886">
    <property type="term" value="C:plasma membrane"/>
    <property type="evidence" value="ECO:0007669"/>
    <property type="project" value="UniProtKB-SubCell"/>
</dbReference>
<dbReference type="SMART" id="SM00387">
    <property type="entry name" value="HATPase_c"/>
    <property type="match status" value="1"/>
</dbReference>
<dbReference type="PANTHER" id="PTHR45453:SF1">
    <property type="entry name" value="PHOSPHATE REGULON SENSOR PROTEIN PHOR"/>
    <property type="match status" value="1"/>
</dbReference>
<dbReference type="PANTHER" id="PTHR45453">
    <property type="entry name" value="PHOSPHATE REGULON SENSOR PROTEIN PHOR"/>
    <property type="match status" value="1"/>
</dbReference>
<dbReference type="GO" id="GO:0004721">
    <property type="term" value="F:phosphoprotein phosphatase activity"/>
    <property type="evidence" value="ECO:0007669"/>
    <property type="project" value="InterPro"/>
</dbReference>
<dbReference type="InterPro" id="IPR036097">
    <property type="entry name" value="HisK_dim/P_sf"/>
</dbReference>
<evidence type="ECO:0000256" key="12">
    <source>
        <dbReference type="ARBA" id="ARBA00022989"/>
    </source>
</evidence>
<dbReference type="GO" id="GO:0016036">
    <property type="term" value="P:cellular response to phosphate starvation"/>
    <property type="evidence" value="ECO:0007669"/>
    <property type="project" value="TreeGrafter"/>
</dbReference>
<protein>
    <recommendedName>
        <fullName evidence="3">histidine kinase</fullName>
        <ecNumber evidence="3">2.7.13.3</ecNumber>
    </recommendedName>
</protein>
<dbReference type="GO" id="GO:0005524">
    <property type="term" value="F:ATP binding"/>
    <property type="evidence" value="ECO:0007669"/>
    <property type="project" value="UniProtKB-KW"/>
</dbReference>
<evidence type="ECO:0000256" key="14">
    <source>
        <dbReference type="ARBA" id="ARBA00023136"/>
    </source>
</evidence>
<evidence type="ECO:0000313" key="17">
    <source>
        <dbReference type="EMBL" id="VAW97323.1"/>
    </source>
</evidence>
<dbReference type="InterPro" id="IPR021766">
    <property type="entry name" value="PhoR_N"/>
</dbReference>
<dbReference type="PRINTS" id="PR00344">
    <property type="entry name" value="BCTRLSENSOR"/>
</dbReference>
<feature type="domain" description="Histidine kinase" evidence="16">
    <location>
        <begin position="210"/>
        <end position="427"/>
    </location>
</feature>
<evidence type="ECO:0000256" key="6">
    <source>
        <dbReference type="ARBA" id="ARBA00022553"/>
    </source>
</evidence>
<keyword evidence="7 17" id="KW-0808">Transferase</keyword>
<evidence type="ECO:0000256" key="4">
    <source>
        <dbReference type="ARBA" id="ARBA00022448"/>
    </source>
</evidence>
<keyword evidence="13" id="KW-0902">Two-component regulatory system</keyword>
<dbReference type="InterPro" id="IPR035965">
    <property type="entry name" value="PAS-like_dom_sf"/>
</dbReference>
<dbReference type="FunFam" id="3.30.565.10:FF:000006">
    <property type="entry name" value="Sensor histidine kinase WalK"/>
    <property type="match status" value="1"/>
</dbReference>
<dbReference type="InterPro" id="IPR004358">
    <property type="entry name" value="Sig_transdc_His_kin-like_C"/>
</dbReference>
<evidence type="ECO:0000256" key="2">
    <source>
        <dbReference type="ARBA" id="ARBA00004236"/>
    </source>
</evidence>
<dbReference type="InterPro" id="IPR005467">
    <property type="entry name" value="His_kinase_dom"/>
</dbReference>
<comment type="catalytic activity">
    <reaction evidence="1">
        <text>ATP + protein L-histidine = ADP + protein N-phospho-L-histidine.</text>
        <dbReference type="EC" id="2.7.13.3"/>
    </reaction>
</comment>
<name>A0A3B1ABC9_9ZZZZ</name>
<keyword evidence="5" id="KW-1003">Cell membrane</keyword>
<dbReference type="CDD" id="cd00082">
    <property type="entry name" value="HisKA"/>
    <property type="match status" value="1"/>
</dbReference>
<keyword evidence="12 15" id="KW-1133">Transmembrane helix</keyword>
<evidence type="ECO:0000256" key="3">
    <source>
        <dbReference type="ARBA" id="ARBA00012438"/>
    </source>
</evidence>
<dbReference type="NCBIfam" id="NF008235">
    <property type="entry name" value="PRK11006.1"/>
    <property type="match status" value="1"/>
</dbReference>
<dbReference type="InterPro" id="IPR050351">
    <property type="entry name" value="BphY/WalK/GraS-like"/>
</dbReference>
<keyword evidence="14 15" id="KW-0472">Membrane</keyword>
<sequence length="431" mass="49527">MQPQFQRELWFLFFLIFFAAVIGSAFNLSILFVSIVLFSYIIFTFLNISKLHHWLLHRKDEPLPDGRGYWGEIFHELFLMEKVQAKNKLILHETILRFQDATTALPDAMIILNKHQRIDWSNNAAESLVGVRYPEDAHQPISNLIRAPEFMKYLNKKDYNQVLNIPSPEHPAKQLAVQIIPYVKAQTLIICRDISHINKLEEMRSSFVANASHELRSPITVISGYLETMQNNLPSDPDKLSKVINTMYGQSKRMERLVNDLLSLSKLETRPTDQHDNEIDISALLTAIKESAIILSGDKKHDIELNIKSKSNISGNYEELYSLFSNLVNNAVRYTPIKGHILILWEEIDKQIVFSVTDSGHGIPMQHIPHLTERFYRVNVDRSRESGGTGLGLAIVKHIVERHDGRLEINSKINVGSTFRCLFPTTRLIKH</sequence>
<evidence type="ECO:0000256" key="8">
    <source>
        <dbReference type="ARBA" id="ARBA00022692"/>
    </source>
</evidence>
<dbReference type="GO" id="GO:0000155">
    <property type="term" value="F:phosphorelay sensor kinase activity"/>
    <property type="evidence" value="ECO:0007669"/>
    <property type="project" value="InterPro"/>
</dbReference>
<dbReference type="PROSITE" id="PS50109">
    <property type="entry name" value="HIS_KIN"/>
    <property type="match status" value="1"/>
</dbReference>
<evidence type="ECO:0000256" key="10">
    <source>
        <dbReference type="ARBA" id="ARBA00022777"/>
    </source>
</evidence>
<dbReference type="SUPFAM" id="SSF55785">
    <property type="entry name" value="PYP-like sensor domain (PAS domain)"/>
    <property type="match status" value="1"/>
</dbReference>
<dbReference type="Gene3D" id="3.30.450.20">
    <property type="entry name" value="PAS domain"/>
    <property type="match status" value="1"/>
</dbReference>
<dbReference type="AlphaFoldDB" id="A0A3B1ABC9"/>
<keyword evidence="4" id="KW-0813">Transport</keyword>
<dbReference type="InterPro" id="IPR036890">
    <property type="entry name" value="HATPase_C_sf"/>
</dbReference>
<dbReference type="Pfam" id="PF00512">
    <property type="entry name" value="HisKA"/>
    <property type="match status" value="1"/>
</dbReference>
<gene>
    <name evidence="17" type="ORF">MNBD_GAMMA23-1820</name>
</gene>
<dbReference type="InterPro" id="IPR003661">
    <property type="entry name" value="HisK_dim/P_dom"/>
</dbReference>
<dbReference type="SMART" id="SM00388">
    <property type="entry name" value="HisKA"/>
    <property type="match status" value="1"/>
</dbReference>
<accession>A0A3B1ABC9</accession>
<evidence type="ECO:0000256" key="1">
    <source>
        <dbReference type="ARBA" id="ARBA00000085"/>
    </source>
</evidence>
<organism evidence="17">
    <name type="scientific">hydrothermal vent metagenome</name>
    <dbReference type="NCBI Taxonomy" id="652676"/>
    <lineage>
        <taxon>unclassified sequences</taxon>
        <taxon>metagenomes</taxon>
        <taxon>ecological metagenomes</taxon>
    </lineage>
</organism>
<evidence type="ECO:0000256" key="15">
    <source>
        <dbReference type="SAM" id="Phobius"/>
    </source>
</evidence>
<evidence type="ECO:0000256" key="7">
    <source>
        <dbReference type="ARBA" id="ARBA00022679"/>
    </source>
</evidence>
<dbReference type="EMBL" id="UOFT01000056">
    <property type="protein sequence ID" value="VAW97323.1"/>
    <property type="molecule type" value="Genomic_DNA"/>
</dbReference>
<dbReference type="SUPFAM" id="SSF55874">
    <property type="entry name" value="ATPase domain of HSP90 chaperone/DNA topoisomerase II/histidine kinase"/>
    <property type="match status" value="1"/>
</dbReference>
<evidence type="ECO:0000256" key="5">
    <source>
        <dbReference type="ARBA" id="ARBA00022475"/>
    </source>
</evidence>
<feature type="transmembrane region" description="Helical" evidence="15">
    <location>
        <begin position="9"/>
        <end position="26"/>
    </location>
</feature>
<dbReference type="NCBIfam" id="TIGR02966">
    <property type="entry name" value="phoR_proteo"/>
    <property type="match status" value="1"/>
</dbReference>
<dbReference type="Gene3D" id="3.30.565.10">
    <property type="entry name" value="Histidine kinase-like ATPase, C-terminal domain"/>
    <property type="match status" value="1"/>
</dbReference>
<evidence type="ECO:0000256" key="13">
    <source>
        <dbReference type="ARBA" id="ARBA00023012"/>
    </source>
</evidence>
<dbReference type="FunFam" id="1.10.287.130:FF:000001">
    <property type="entry name" value="Two-component sensor histidine kinase"/>
    <property type="match status" value="1"/>
</dbReference>
<proteinExistence type="predicted"/>
<reference evidence="17" key="1">
    <citation type="submission" date="2018-06" db="EMBL/GenBank/DDBJ databases">
        <authorList>
            <person name="Zhirakovskaya E."/>
        </authorList>
    </citation>
    <scope>NUCLEOTIDE SEQUENCE</scope>
</reference>
<evidence type="ECO:0000256" key="11">
    <source>
        <dbReference type="ARBA" id="ARBA00022840"/>
    </source>
</evidence>
<dbReference type="Gene3D" id="1.10.287.130">
    <property type="match status" value="1"/>
</dbReference>
<evidence type="ECO:0000256" key="9">
    <source>
        <dbReference type="ARBA" id="ARBA00022741"/>
    </source>
</evidence>
<dbReference type="EC" id="2.7.13.3" evidence="3"/>
<dbReference type="SUPFAM" id="SSF47384">
    <property type="entry name" value="Homodimeric domain of signal transducing histidine kinase"/>
    <property type="match status" value="1"/>
</dbReference>
<dbReference type="Pfam" id="PF02518">
    <property type="entry name" value="HATPase_c"/>
    <property type="match status" value="1"/>
</dbReference>